<dbReference type="PANTHER" id="PTHR21292">
    <property type="entry name" value="EXOCYST COMPLEX COMPONENT SEC6-RELATED"/>
    <property type="match status" value="1"/>
</dbReference>
<feature type="non-terminal residue" evidence="2">
    <location>
        <position position="1"/>
    </location>
</feature>
<reference evidence="2 3" key="1">
    <citation type="submission" date="2024-10" db="EMBL/GenBank/DDBJ databases">
        <title>Updated reference genomes for cyclostephanoid diatoms.</title>
        <authorList>
            <person name="Roberts W.R."/>
            <person name="Alverson A.J."/>
        </authorList>
    </citation>
    <scope>NUCLEOTIDE SEQUENCE [LARGE SCALE GENOMIC DNA]</scope>
    <source>
        <strain evidence="2 3">AJA276-08</strain>
    </source>
</reference>
<evidence type="ECO:0000256" key="1">
    <source>
        <dbReference type="SAM" id="MobiDB-lite"/>
    </source>
</evidence>
<organism evidence="2 3">
    <name type="scientific">Stephanodiscus triporus</name>
    <dbReference type="NCBI Taxonomy" id="2934178"/>
    <lineage>
        <taxon>Eukaryota</taxon>
        <taxon>Sar</taxon>
        <taxon>Stramenopiles</taxon>
        <taxon>Ochrophyta</taxon>
        <taxon>Bacillariophyta</taxon>
        <taxon>Coscinodiscophyceae</taxon>
        <taxon>Thalassiosirophycidae</taxon>
        <taxon>Stephanodiscales</taxon>
        <taxon>Stephanodiscaceae</taxon>
        <taxon>Stephanodiscus</taxon>
    </lineage>
</organism>
<dbReference type="InterPro" id="IPR010326">
    <property type="entry name" value="EXOC3/Sec6"/>
</dbReference>
<feature type="compositionally biased region" description="Low complexity" evidence="1">
    <location>
        <begin position="264"/>
        <end position="279"/>
    </location>
</feature>
<feature type="region of interest" description="Disordered" evidence="1">
    <location>
        <begin position="260"/>
        <end position="279"/>
    </location>
</feature>
<evidence type="ECO:0000313" key="3">
    <source>
        <dbReference type="Proteomes" id="UP001530315"/>
    </source>
</evidence>
<protein>
    <recommendedName>
        <fullName evidence="4">Exocyst complex component Sec6</fullName>
    </recommendedName>
</protein>
<keyword evidence="3" id="KW-1185">Reference proteome</keyword>
<comment type="caution">
    <text evidence="2">The sequence shown here is derived from an EMBL/GenBank/DDBJ whole genome shotgun (WGS) entry which is preliminary data.</text>
</comment>
<dbReference type="PANTHER" id="PTHR21292:SF1">
    <property type="entry name" value="EXOCYST COMPLEX COMPONENT 3"/>
    <property type="match status" value="1"/>
</dbReference>
<gene>
    <name evidence="2" type="ORF">ACHAW5_008529</name>
</gene>
<dbReference type="AlphaFoldDB" id="A0ABD3Q0A7"/>
<proteinExistence type="predicted"/>
<evidence type="ECO:0000313" key="2">
    <source>
        <dbReference type="EMBL" id="KAL3793737.1"/>
    </source>
</evidence>
<evidence type="ECO:0008006" key="4">
    <source>
        <dbReference type="Google" id="ProtNLM"/>
    </source>
</evidence>
<dbReference type="EMBL" id="JALLAZ020000504">
    <property type="protein sequence ID" value="KAL3793737.1"/>
    <property type="molecule type" value="Genomic_DNA"/>
</dbReference>
<sequence>AHFEERYELFAGEERIVNIQNLAWDNLCQIHRLAQEEFLIRTRSLTDEWLDKVYGSETFKNQSAEGKLTTSLCADVFSFCSVQIRTLRERLSKKSDTLILAICIILSQMRSKQVHARNFFLQDLETCCAASNDFARMGEKCNDMISDVISQCEFTEDMIDMLKTSSNELMGVYIVDAIYSARSVHTYVFDPIEEEIGSEEAQEEAMVGTDLAIWLVRTLENFYEDLEHYMDHTMVAKSMMSLMSATVIFYAKRLLHRAKKHRSNTASSRAARSAAKRPSFSLDGVQRIPAADQGHVKNRRRRSAVAPCDRYDEQWQLISEC</sequence>
<name>A0ABD3Q0A7_9STRA</name>
<dbReference type="Proteomes" id="UP001530315">
    <property type="component" value="Unassembled WGS sequence"/>
</dbReference>
<accession>A0ABD3Q0A7</accession>